<comment type="caution">
    <text evidence="1">The sequence shown here is derived from an EMBL/GenBank/DDBJ whole genome shotgun (WGS) entry which is preliminary data.</text>
</comment>
<dbReference type="InterPro" id="IPR010451">
    <property type="entry name" value="Acetoacetate_decarboxylase"/>
</dbReference>
<accession>A0ABU2P2P2</accession>
<dbReference type="Gene3D" id="2.40.400.10">
    <property type="entry name" value="Acetoacetate decarboxylase-like"/>
    <property type="match status" value="1"/>
</dbReference>
<dbReference type="RefSeq" id="WP_311678693.1">
    <property type="nucleotide sequence ID" value="NZ_JAVREU010000001.1"/>
</dbReference>
<organism evidence="1 2">
    <name type="scientific">Streptomyces dubilierae</name>
    <dbReference type="NCBI Taxonomy" id="3075533"/>
    <lineage>
        <taxon>Bacteria</taxon>
        <taxon>Bacillati</taxon>
        <taxon>Actinomycetota</taxon>
        <taxon>Actinomycetes</taxon>
        <taxon>Kitasatosporales</taxon>
        <taxon>Streptomycetaceae</taxon>
        <taxon>Streptomyces</taxon>
    </lineage>
</organism>
<gene>
    <name evidence="1" type="ORF">RM641_02980</name>
</gene>
<reference evidence="2" key="1">
    <citation type="submission" date="2023-07" db="EMBL/GenBank/DDBJ databases">
        <title>30 novel species of actinomycetes from the DSMZ collection.</title>
        <authorList>
            <person name="Nouioui I."/>
        </authorList>
    </citation>
    <scope>NUCLEOTIDE SEQUENCE [LARGE SCALE GENOMIC DNA]</scope>
    <source>
        <strain evidence="2">DSM 41921</strain>
    </source>
</reference>
<evidence type="ECO:0000313" key="1">
    <source>
        <dbReference type="EMBL" id="MDT0386380.1"/>
    </source>
</evidence>
<evidence type="ECO:0000313" key="2">
    <source>
        <dbReference type="Proteomes" id="UP001183586"/>
    </source>
</evidence>
<dbReference type="EMBL" id="JAVREU010000001">
    <property type="protein sequence ID" value="MDT0386380.1"/>
    <property type="molecule type" value="Genomic_DNA"/>
</dbReference>
<dbReference type="Proteomes" id="UP001183586">
    <property type="component" value="Unassembled WGS sequence"/>
</dbReference>
<keyword evidence="2" id="KW-1185">Reference proteome</keyword>
<protein>
    <submittedName>
        <fullName evidence="1">Acetoacetate decarboxylase family protein</fullName>
    </submittedName>
</protein>
<dbReference type="InterPro" id="IPR023375">
    <property type="entry name" value="ADC_dom_sf"/>
</dbReference>
<name>A0ABU2P2P2_9ACTN</name>
<proteinExistence type="predicted"/>
<sequence length="228" mass="24492">MVGPFPPEPWRLRGDMFVALWRVPRPDVPGGGLPAGVRPLRLGGSCLMVTFWVDYRPGGTLAYRELLVALAVRDRRGPAACAVGAWVDDERSLAGGRALWGIPKELGSFAFGPAPLPSSRSGRAAVRTRMVVERGGRGLDPVVTGLHRDLLPLPGRLPVRGRLLQPHPVLGRCDVPLRLSGRVRLGRARVQAEPGGPLSFLDGRRAVLAASIRGFRMTVGEEGDSPVL</sequence>
<dbReference type="Pfam" id="PF06314">
    <property type="entry name" value="ADC"/>
    <property type="match status" value="1"/>
</dbReference>
<dbReference type="SUPFAM" id="SSF160104">
    <property type="entry name" value="Acetoacetate decarboxylase-like"/>
    <property type="match status" value="1"/>
</dbReference>